<dbReference type="Pfam" id="PF00406">
    <property type="entry name" value="ADK"/>
    <property type="match status" value="1"/>
</dbReference>
<evidence type="ECO:0000256" key="8">
    <source>
        <dbReference type="RuleBase" id="RU003331"/>
    </source>
</evidence>
<dbReference type="SUPFAM" id="SSF52540">
    <property type="entry name" value="P-loop containing nucleoside triphosphate hydrolases"/>
    <property type="match status" value="1"/>
</dbReference>
<evidence type="ECO:0000259" key="9">
    <source>
        <dbReference type="Pfam" id="PF05191"/>
    </source>
</evidence>
<feature type="binding site" evidence="6">
    <location>
        <begin position="132"/>
        <end position="133"/>
    </location>
    <ligand>
        <name>ATP</name>
        <dbReference type="ChEBI" id="CHEBI:30616"/>
    </ligand>
</feature>
<feature type="domain" description="Adenylate kinase active site lid" evidence="9">
    <location>
        <begin position="124"/>
        <end position="158"/>
    </location>
</feature>
<evidence type="ECO:0000256" key="1">
    <source>
        <dbReference type="ARBA" id="ARBA00022679"/>
    </source>
</evidence>
<keyword evidence="6" id="KW-0479">Metal-binding</keyword>
<organism evidence="10 11">
    <name type="scientific">candidate division WOR-1 bacterium RIFOXYB2_FULL_36_35</name>
    <dbReference type="NCBI Taxonomy" id="1802578"/>
    <lineage>
        <taxon>Bacteria</taxon>
        <taxon>Bacillati</taxon>
        <taxon>Saganbacteria</taxon>
    </lineage>
</organism>
<keyword evidence="3 6" id="KW-0547">Nucleotide-binding</keyword>
<comment type="catalytic activity">
    <reaction evidence="6 8">
        <text>AMP + ATP = 2 ADP</text>
        <dbReference type="Rhea" id="RHEA:12973"/>
        <dbReference type="ChEBI" id="CHEBI:30616"/>
        <dbReference type="ChEBI" id="CHEBI:456215"/>
        <dbReference type="ChEBI" id="CHEBI:456216"/>
        <dbReference type="EC" id="2.7.4.3"/>
    </reaction>
</comment>
<feature type="binding site" evidence="6">
    <location>
        <position position="146"/>
    </location>
    <ligand>
        <name>Zn(2+)</name>
        <dbReference type="ChEBI" id="CHEBI:29105"/>
        <note>structural</note>
    </ligand>
</feature>
<proteinExistence type="inferred from homology"/>
<dbReference type="InterPro" id="IPR000850">
    <property type="entry name" value="Adenylat/UMP-CMP_kin"/>
</dbReference>
<comment type="subcellular location">
    <subcellularLocation>
        <location evidence="6 8">Cytoplasm</location>
    </subcellularLocation>
</comment>
<dbReference type="HAMAP" id="MF_00235">
    <property type="entry name" value="Adenylate_kinase_Adk"/>
    <property type="match status" value="1"/>
</dbReference>
<evidence type="ECO:0000256" key="5">
    <source>
        <dbReference type="ARBA" id="ARBA00022840"/>
    </source>
</evidence>
<evidence type="ECO:0000256" key="4">
    <source>
        <dbReference type="ARBA" id="ARBA00022777"/>
    </source>
</evidence>
<dbReference type="EC" id="2.7.4.3" evidence="6 8"/>
<feature type="binding site" evidence="6">
    <location>
        <position position="129"/>
    </location>
    <ligand>
        <name>Zn(2+)</name>
        <dbReference type="ChEBI" id="CHEBI:29105"/>
        <note>structural</note>
    </ligand>
</feature>
<dbReference type="PANTHER" id="PTHR23359">
    <property type="entry name" value="NUCLEOTIDE KINASE"/>
    <property type="match status" value="1"/>
</dbReference>
<dbReference type="GO" id="GO:0008270">
    <property type="term" value="F:zinc ion binding"/>
    <property type="evidence" value="ECO:0007669"/>
    <property type="project" value="UniProtKB-UniRule"/>
</dbReference>
<dbReference type="NCBIfam" id="TIGR01351">
    <property type="entry name" value="adk"/>
    <property type="match status" value="1"/>
</dbReference>
<evidence type="ECO:0000313" key="11">
    <source>
        <dbReference type="Proteomes" id="UP000177905"/>
    </source>
</evidence>
<feature type="binding site" evidence="6">
    <location>
        <begin position="10"/>
        <end position="15"/>
    </location>
    <ligand>
        <name>ATP</name>
        <dbReference type="ChEBI" id="CHEBI:30616"/>
    </ligand>
</feature>
<feature type="binding site" evidence="6">
    <location>
        <position position="149"/>
    </location>
    <ligand>
        <name>Zn(2+)</name>
        <dbReference type="ChEBI" id="CHEBI:29105"/>
        <note>structural</note>
    </ligand>
</feature>
<dbReference type="UniPathway" id="UPA00588">
    <property type="reaction ID" value="UER00649"/>
</dbReference>
<evidence type="ECO:0000256" key="3">
    <source>
        <dbReference type="ARBA" id="ARBA00022741"/>
    </source>
</evidence>
<accession>A0A1F4S6Z4</accession>
<feature type="binding site" evidence="6">
    <location>
        <begin position="57"/>
        <end position="59"/>
    </location>
    <ligand>
        <name>AMP</name>
        <dbReference type="ChEBI" id="CHEBI:456215"/>
    </ligand>
</feature>
<dbReference type="FunFam" id="3.40.50.300:FF:000106">
    <property type="entry name" value="Adenylate kinase mitochondrial"/>
    <property type="match status" value="1"/>
</dbReference>
<comment type="similarity">
    <text evidence="6 7">Belongs to the adenylate kinase family.</text>
</comment>
<dbReference type="InterPro" id="IPR027417">
    <property type="entry name" value="P-loop_NTPase"/>
</dbReference>
<feature type="binding site" evidence="6">
    <location>
        <position position="127"/>
    </location>
    <ligand>
        <name>Zn(2+)</name>
        <dbReference type="ChEBI" id="CHEBI:29105"/>
        <note>structural</note>
    </ligand>
</feature>
<name>A0A1F4S6Z4_UNCSA</name>
<dbReference type="InterPro" id="IPR007862">
    <property type="entry name" value="Adenylate_kinase_lid-dom"/>
</dbReference>
<feature type="binding site" evidence="6">
    <location>
        <position position="36"/>
    </location>
    <ligand>
        <name>AMP</name>
        <dbReference type="ChEBI" id="CHEBI:456215"/>
    </ligand>
</feature>
<keyword evidence="1 6" id="KW-0808">Transferase</keyword>
<sequence>MIYIFLGPPGSGKGTQAKKLAEKLGIPHVAVGDMLREAVRNETEIGKEIKSFMESGKLVPDNITIKLTQERLQKDDSKSGLILDGFPRSLKQAEALEDILKERDFKVIYFSAPIESIIERNSGRLSCKCGAVFHIKYNPPKNDGICDKCGSQLYQREDDRAEIIKKRYNVYEESTKPLVELYENKKKIIKIDARGAIDDIFSGLVEALGA</sequence>
<reference evidence="10 11" key="1">
    <citation type="journal article" date="2016" name="Nat. Commun.">
        <title>Thousands of microbial genomes shed light on interconnected biogeochemical processes in an aquifer system.</title>
        <authorList>
            <person name="Anantharaman K."/>
            <person name="Brown C.T."/>
            <person name="Hug L.A."/>
            <person name="Sharon I."/>
            <person name="Castelle C.J."/>
            <person name="Probst A.J."/>
            <person name="Thomas B.C."/>
            <person name="Singh A."/>
            <person name="Wilkins M.J."/>
            <person name="Karaoz U."/>
            <person name="Brodie E.L."/>
            <person name="Williams K.H."/>
            <person name="Hubbard S.S."/>
            <person name="Banfield J.F."/>
        </authorList>
    </citation>
    <scope>NUCLEOTIDE SEQUENCE [LARGE SCALE GENOMIC DNA]</scope>
</reference>
<comment type="domain">
    <text evidence="6">Consists of three domains, a large central CORE domain and two small peripheral domains, NMPbind and LID, which undergo movements during catalysis. The LID domain closes over the site of phosphoryl transfer upon ATP binding. Assembling and dissambling the active center during each catalytic cycle provides an effective means to prevent ATP hydrolysis. Some bacteria have evolved a zinc-coordinating structure that stabilizes the LID domain.</text>
</comment>
<dbReference type="PROSITE" id="PS00113">
    <property type="entry name" value="ADENYLATE_KINASE"/>
    <property type="match status" value="1"/>
</dbReference>
<dbReference type="CDD" id="cd01428">
    <property type="entry name" value="ADK"/>
    <property type="match status" value="1"/>
</dbReference>
<evidence type="ECO:0000256" key="6">
    <source>
        <dbReference type="HAMAP-Rule" id="MF_00235"/>
    </source>
</evidence>
<dbReference type="Pfam" id="PF05191">
    <property type="entry name" value="ADK_lid"/>
    <property type="match status" value="1"/>
</dbReference>
<dbReference type="NCBIfam" id="NF001381">
    <property type="entry name" value="PRK00279.1-3"/>
    <property type="match status" value="1"/>
</dbReference>
<feature type="binding site" evidence="6">
    <location>
        <position position="156"/>
    </location>
    <ligand>
        <name>AMP</name>
        <dbReference type="ChEBI" id="CHEBI:456215"/>
    </ligand>
</feature>
<dbReference type="GO" id="GO:0004017">
    <property type="term" value="F:AMP kinase activity"/>
    <property type="evidence" value="ECO:0007669"/>
    <property type="project" value="UniProtKB-UniRule"/>
</dbReference>
<evidence type="ECO:0000256" key="2">
    <source>
        <dbReference type="ARBA" id="ARBA00022727"/>
    </source>
</evidence>
<evidence type="ECO:0000313" key="10">
    <source>
        <dbReference type="EMBL" id="OGC15513.1"/>
    </source>
</evidence>
<dbReference type="Gene3D" id="3.40.50.300">
    <property type="entry name" value="P-loop containing nucleotide triphosphate hydrolases"/>
    <property type="match status" value="1"/>
</dbReference>
<comment type="caution">
    <text evidence="10">The sequence shown here is derived from an EMBL/GenBank/DDBJ whole genome shotgun (WGS) entry which is preliminary data.</text>
</comment>
<dbReference type="GO" id="GO:0005737">
    <property type="term" value="C:cytoplasm"/>
    <property type="evidence" value="ECO:0007669"/>
    <property type="project" value="UniProtKB-SubCell"/>
</dbReference>
<comment type="function">
    <text evidence="6">Catalyzes the reversible transfer of the terminal phosphate group between ATP and AMP. Plays an important role in cellular energy homeostasis and in adenine nucleotide metabolism.</text>
</comment>
<comment type="subunit">
    <text evidence="6 8">Monomer.</text>
</comment>
<dbReference type="InterPro" id="IPR033690">
    <property type="entry name" value="Adenylat_kinase_CS"/>
</dbReference>
<dbReference type="InterPro" id="IPR036193">
    <property type="entry name" value="ADK_active_lid_dom_sf"/>
</dbReference>
<dbReference type="AlphaFoldDB" id="A0A1F4S6Z4"/>
<keyword evidence="2 6" id="KW-0545">Nucleotide biosynthesis</keyword>
<dbReference type="Proteomes" id="UP000177905">
    <property type="component" value="Unassembled WGS sequence"/>
</dbReference>
<keyword evidence="6" id="KW-0963">Cytoplasm</keyword>
<keyword evidence="6" id="KW-0862">Zinc</keyword>
<feature type="binding site" evidence="6">
    <location>
        <position position="92"/>
    </location>
    <ligand>
        <name>AMP</name>
        <dbReference type="ChEBI" id="CHEBI:456215"/>
    </ligand>
</feature>
<feature type="binding site" evidence="6">
    <location>
        <position position="195"/>
    </location>
    <ligand>
        <name>ATP</name>
        <dbReference type="ChEBI" id="CHEBI:30616"/>
    </ligand>
</feature>
<dbReference type="GO" id="GO:0044209">
    <property type="term" value="P:AMP salvage"/>
    <property type="evidence" value="ECO:0007669"/>
    <property type="project" value="UniProtKB-UniRule"/>
</dbReference>
<keyword evidence="4 6" id="KW-0418">Kinase</keyword>
<feature type="binding site" evidence="6">
    <location>
        <position position="167"/>
    </location>
    <ligand>
        <name>AMP</name>
        <dbReference type="ChEBI" id="CHEBI:456215"/>
    </ligand>
</feature>
<protein>
    <recommendedName>
        <fullName evidence="6 8">Adenylate kinase</fullName>
        <shortName evidence="6">AK</shortName>
        <ecNumber evidence="6 8">2.7.4.3</ecNumber>
    </recommendedName>
    <alternativeName>
        <fullName evidence="6">ATP-AMP transphosphorylase</fullName>
    </alternativeName>
    <alternativeName>
        <fullName evidence="6">ATP:AMP phosphotransferase</fullName>
    </alternativeName>
    <alternativeName>
        <fullName evidence="6">Adenylate monophosphate kinase</fullName>
    </alternativeName>
</protein>
<comment type="caution">
    <text evidence="6">Lacks conserved residue(s) required for the propagation of feature annotation.</text>
</comment>
<dbReference type="InterPro" id="IPR006259">
    <property type="entry name" value="Adenyl_kin_sub"/>
</dbReference>
<dbReference type="NCBIfam" id="NF001380">
    <property type="entry name" value="PRK00279.1-2"/>
    <property type="match status" value="1"/>
</dbReference>
<comment type="pathway">
    <text evidence="6">Purine metabolism; AMP biosynthesis via salvage pathway; AMP from ADP: step 1/1.</text>
</comment>
<feature type="binding site" evidence="6">
    <location>
        <begin position="85"/>
        <end position="88"/>
    </location>
    <ligand>
        <name>AMP</name>
        <dbReference type="ChEBI" id="CHEBI:456215"/>
    </ligand>
</feature>
<feature type="binding site" evidence="6">
    <location>
        <position position="124"/>
    </location>
    <ligand>
        <name>ATP</name>
        <dbReference type="ChEBI" id="CHEBI:30616"/>
    </ligand>
</feature>
<dbReference type="PRINTS" id="PR00094">
    <property type="entry name" value="ADENYLTKNASE"/>
</dbReference>
<feature type="region of interest" description="NMP" evidence="6">
    <location>
        <begin position="30"/>
        <end position="59"/>
    </location>
</feature>
<dbReference type="SUPFAM" id="SSF57774">
    <property type="entry name" value="Microbial and mitochondrial ADK, insert 'zinc finger' domain"/>
    <property type="match status" value="1"/>
</dbReference>
<keyword evidence="5 6" id="KW-0067">ATP-binding</keyword>
<dbReference type="GO" id="GO:0005524">
    <property type="term" value="F:ATP binding"/>
    <property type="evidence" value="ECO:0007669"/>
    <property type="project" value="UniProtKB-UniRule"/>
</dbReference>
<gene>
    <name evidence="6" type="primary">adk</name>
    <name evidence="10" type="ORF">A2290_03890</name>
</gene>
<evidence type="ECO:0000256" key="7">
    <source>
        <dbReference type="RuleBase" id="RU003330"/>
    </source>
</evidence>
<dbReference type="EMBL" id="MEUA01000019">
    <property type="protein sequence ID" value="OGC15513.1"/>
    <property type="molecule type" value="Genomic_DNA"/>
</dbReference>